<comment type="pathway">
    <text evidence="1">Alkaloid biosynthesis; ergot alkaloid biosynthesis.</text>
</comment>
<dbReference type="EMBL" id="JAJVDC020000065">
    <property type="protein sequence ID" value="KAL1628091.1"/>
    <property type="molecule type" value="Genomic_DNA"/>
</dbReference>
<dbReference type="Gene3D" id="3.40.50.720">
    <property type="entry name" value="NAD(P)-binding Rossmann-like Domain"/>
    <property type="match status" value="1"/>
</dbReference>
<sequence>MAIFLTGGTGKTSIRIAGLLQDAKILFLLGSRRGASAAPSGMVAVNFDWLDDSTFKNPFEHSIPSGEAIKAVYLVAPEVDDPAPSMNAFIDYATKEHGVKRFVLMAGSSAEPGGWHVGKVWSHLLDIGVEYAVLKPSWFMENMSEGFHQSSIRDRHQLYTACADGKIPFISAEDIAAVAFRTLTDEKPHNTSYRVLGPELLTHDQIAEKLSKILGREIKNVKPTEEERKKSLTDAGLPQHYADFLTSLEVMAAKNLEALEGNDVEKVTGRPPQSFDTFAEKNKAAWR</sequence>
<dbReference type="Pfam" id="PF05368">
    <property type="entry name" value="NmrA"/>
    <property type="match status" value="1"/>
</dbReference>
<keyword evidence="4" id="KW-0560">Oxidoreductase</keyword>
<protein>
    <recommendedName>
        <fullName evidence="6">NmrA-like domain-containing protein</fullName>
    </recommendedName>
</protein>
<evidence type="ECO:0000256" key="2">
    <source>
        <dbReference type="ARBA" id="ARBA00005372"/>
    </source>
</evidence>
<evidence type="ECO:0000313" key="7">
    <source>
        <dbReference type="EMBL" id="KAL1628091.1"/>
    </source>
</evidence>
<reference evidence="7 8" key="1">
    <citation type="submission" date="2024-02" db="EMBL/GenBank/DDBJ databases">
        <title>De novo assembly and annotation of 12 fungi associated with fruit tree decline syndrome in Ontario, Canada.</title>
        <authorList>
            <person name="Sulman M."/>
            <person name="Ellouze W."/>
            <person name="Ilyukhin E."/>
        </authorList>
    </citation>
    <scope>NUCLEOTIDE SEQUENCE [LARGE SCALE GENOMIC DNA]</scope>
    <source>
        <strain evidence="7 8">M1-105</strain>
    </source>
</reference>
<dbReference type="PANTHER" id="PTHR43162">
    <property type="match status" value="1"/>
</dbReference>
<feature type="domain" description="NmrA-like" evidence="6">
    <location>
        <begin position="132"/>
        <end position="254"/>
    </location>
</feature>
<evidence type="ECO:0000256" key="3">
    <source>
        <dbReference type="ARBA" id="ARBA00022589"/>
    </source>
</evidence>
<dbReference type="PANTHER" id="PTHR43162:SF1">
    <property type="entry name" value="PRESTALK A DIFFERENTIATION PROTEIN A"/>
    <property type="match status" value="1"/>
</dbReference>
<dbReference type="InterPro" id="IPR008030">
    <property type="entry name" value="NmrA-like"/>
</dbReference>
<name>A0ABR3SRY0_9PEZI</name>
<proteinExistence type="inferred from homology"/>
<comment type="caution">
    <text evidence="7">The sequence shown here is derived from an EMBL/GenBank/DDBJ whole genome shotgun (WGS) entry which is preliminary data.</text>
</comment>
<evidence type="ECO:0000256" key="1">
    <source>
        <dbReference type="ARBA" id="ARBA00005107"/>
    </source>
</evidence>
<dbReference type="InterPro" id="IPR036291">
    <property type="entry name" value="NAD(P)-bd_dom_sf"/>
</dbReference>
<gene>
    <name evidence="7" type="ORF">SLS56_006021</name>
</gene>
<evidence type="ECO:0000313" key="8">
    <source>
        <dbReference type="Proteomes" id="UP001521116"/>
    </source>
</evidence>
<evidence type="ECO:0000256" key="5">
    <source>
        <dbReference type="SAM" id="MobiDB-lite"/>
    </source>
</evidence>
<feature type="region of interest" description="Disordered" evidence="5">
    <location>
        <begin position="265"/>
        <end position="287"/>
    </location>
</feature>
<organism evidence="7 8">
    <name type="scientific">Neofusicoccum ribis</name>
    <dbReference type="NCBI Taxonomy" id="45134"/>
    <lineage>
        <taxon>Eukaryota</taxon>
        <taxon>Fungi</taxon>
        <taxon>Dikarya</taxon>
        <taxon>Ascomycota</taxon>
        <taxon>Pezizomycotina</taxon>
        <taxon>Dothideomycetes</taxon>
        <taxon>Dothideomycetes incertae sedis</taxon>
        <taxon>Botryosphaeriales</taxon>
        <taxon>Botryosphaeriaceae</taxon>
        <taxon>Neofusicoccum</taxon>
    </lineage>
</organism>
<dbReference type="InterPro" id="IPR051604">
    <property type="entry name" value="Ergot_Alk_Oxidoreductase"/>
</dbReference>
<evidence type="ECO:0000259" key="6">
    <source>
        <dbReference type="Pfam" id="PF05368"/>
    </source>
</evidence>
<dbReference type="SUPFAM" id="SSF51735">
    <property type="entry name" value="NAD(P)-binding Rossmann-fold domains"/>
    <property type="match status" value="1"/>
</dbReference>
<comment type="similarity">
    <text evidence="2">Belongs to the fgaFS/easG family.</text>
</comment>
<evidence type="ECO:0000256" key="4">
    <source>
        <dbReference type="ARBA" id="ARBA00023002"/>
    </source>
</evidence>
<keyword evidence="3" id="KW-0017">Alkaloid metabolism</keyword>
<dbReference type="Proteomes" id="UP001521116">
    <property type="component" value="Unassembled WGS sequence"/>
</dbReference>
<dbReference type="InterPro" id="IPR019901">
    <property type="entry name" value="Ergot_alkaloid_biosynthesis"/>
</dbReference>
<accession>A0ABR3SRY0</accession>
<dbReference type="NCBIfam" id="TIGR03649">
    <property type="entry name" value="ergot_EASG"/>
    <property type="match status" value="1"/>
</dbReference>
<feature type="compositionally biased region" description="Basic and acidic residues" evidence="5">
    <location>
        <begin position="278"/>
        <end position="287"/>
    </location>
</feature>
<dbReference type="Gene3D" id="3.90.25.10">
    <property type="entry name" value="UDP-galactose 4-epimerase, domain 1"/>
    <property type="match status" value="1"/>
</dbReference>
<keyword evidence="8" id="KW-1185">Reference proteome</keyword>